<dbReference type="GO" id="GO:0003723">
    <property type="term" value="F:RNA binding"/>
    <property type="evidence" value="ECO:0007669"/>
    <property type="project" value="InterPro"/>
</dbReference>
<dbReference type="PANTHER" id="PTHR43191">
    <property type="entry name" value="RRNA METHYLTRANSFERASE 3"/>
    <property type="match status" value="1"/>
</dbReference>
<organism evidence="4 5">
    <name type="scientific">Tianweitania sediminis</name>
    <dbReference type="NCBI Taxonomy" id="1502156"/>
    <lineage>
        <taxon>Bacteria</taxon>
        <taxon>Pseudomonadati</taxon>
        <taxon>Pseudomonadota</taxon>
        <taxon>Alphaproteobacteria</taxon>
        <taxon>Hyphomicrobiales</taxon>
        <taxon>Phyllobacteriaceae</taxon>
        <taxon>Tianweitania</taxon>
    </lineage>
</organism>
<evidence type="ECO:0000313" key="5">
    <source>
        <dbReference type="Proteomes" id="UP000666240"/>
    </source>
</evidence>
<reference evidence="4" key="1">
    <citation type="submission" date="2021-03" db="EMBL/GenBank/DDBJ databases">
        <title>Genome sequencing and assembly of Tianweitania sediminis.</title>
        <authorList>
            <person name="Chhetri G."/>
        </authorList>
    </citation>
    <scope>NUCLEOTIDE SEQUENCE</scope>
    <source>
        <strain evidence="4">Z8</strain>
    </source>
</reference>
<dbReference type="InterPro" id="IPR051259">
    <property type="entry name" value="rRNA_Methyltransferase"/>
</dbReference>
<protein>
    <submittedName>
        <fullName evidence="4">RNA methyltransferase</fullName>
    </submittedName>
</protein>
<dbReference type="InterPro" id="IPR029064">
    <property type="entry name" value="Ribosomal_eL30-like_sf"/>
</dbReference>
<dbReference type="InterPro" id="IPR001537">
    <property type="entry name" value="SpoU_MeTrfase"/>
</dbReference>
<name>A0A8J7UK13_9HYPH</name>
<dbReference type="CDD" id="cd18095">
    <property type="entry name" value="SpoU-like_rRNA-MTase"/>
    <property type="match status" value="1"/>
</dbReference>
<dbReference type="Pfam" id="PF00588">
    <property type="entry name" value="SpoU_methylase"/>
    <property type="match status" value="1"/>
</dbReference>
<dbReference type="InterPro" id="IPR029026">
    <property type="entry name" value="tRNA_m1G_MTases_N"/>
</dbReference>
<dbReference type="Gene3D" id="3.40.1280.10">
    <property type="match status" value="1"/>
</dbReference>
<feature type="domain" description="tRNA/rRNA methyltransferase SpoU type" evidence="3">
    <location>
        <begin position="136"/>
        <end position="275"/>
    </location>
</feature>
<dbReference type="AlphaFoldDB" id="A0A8J7UK13"/>
<dbReference type="PANTHER" id="PTHR43191:SF12">
    <property type="entry name" value="RRNA METHYLASE"/>
    <property type="match status" value="1"/>
</dbReference>
<keyword evidence="1 4" id="KW-0489">Methyltransferase</keyword>
<dbReference type="EMBL" id="JAGIYY010000003">
    <property type="protein sequence ID" value="MBP0439410.1"/>
    <property type="molecule type" value="Genomic_DNA"/>
</dbReference>
<dbReference type="SUPFAM" id="SSF75217">
    <property type="entry name" value="alpha/beta knot"/>
    <property type="match status" value="1"/>
</dbReference>
<evidence type="ECO:0000256" key="1">
    <source>
        <dbReference type="ARBA" id="ARBA00022603"/>
    </source>
</evidence>
<proteinExistence type="predicted"/>
<dbReference type="Proteomes" id="UP000666240">
    <property type="component" value="Unassembled WGS sequence"/>
</dbReference>
<accession>A0A8J7UK13</accession>
<dbReference type="SUPFAM" id="SSF55315">
    <property type="entry name" value="L30e-like"/>
    <property type="match status" value="1"/>
</dbReference>
<keyword evidence="2" id="KW-0808">Transferase</keyword>
<gene>
    <name evidence="4" type="ORF">J5Y06_12180</name>
</gene>
<evidence type="ECO:0000259" key="3">
    <source>
        <dbReference type="Pfam" id="PF00588"/>
    </source>
</evidence>
<sequence length="282" mass="30332">MEERQPTRPDQRCCVSRIITIDDPADPRIEDYRNIRDRDMARSGQTFIAEGKVVLSVLFGAKRFPVRSALILANRLEGLRDVLAKAPPDMPVYVAPQAVIDAVAGFHLHRGVLALAERVPLPSPTELLARLPEQALVVVLVGIANHDNVGAIFRNAAAFEADAVLLDETCCDPLYRKAIRVSVGAALQIPFTRGANAATLADELMTAGFEPIALSPAGNENLSKLTPPPRCAILLGTEGEGLPPALLARLRTARIAMSPSFDSLNVAAASAIALHRLGRFAW</sequence>
<keyword evidence="5" id="KW-1185">Reference proteome</keyword>
<dbReference type="GO" id="GO:0008173">
    <property type="term" value="F:RNA methyltransferase activity"/>
    <property type="evidence" value="ECO:0007669"/>
    <property type="project" value="InterPro"/>
</dbReference>
<dbReference type="InterPro" id="IPR029028">
    <property type="entry name" value="Alpha/beta_knot_MTases"/>
</dbReference>
<dbReference type="GO" id="GO:0032259">
    <property type="term" value="P:methylation"/>
    <property type="evidence" value="ECO:0007669"/>
    <property type="project" value="UniProtKB-KW"/>
</dbReference>
<evidence type="ECO:0000313" key="4">
    <source>
        <dbReference type="EMBL" id="MBP0439410.1"/>
    </source>
</evidence>
<evidence type="ECO:0000256" key="2">
    <source>
        <dbReference type="ARBA" id="ARBA00022679"/>
    </source>
</evidence>
<comment type="caution">
    <text evidence="4">The sequence shown here is derived from an EMBL/GenBank/DDBJ whole genome shotgun (WGS) entry which is preliminary data.</text>
</comment>
<dbReference type="GO" id="GO:0006396">
    <property type="term" value="P:RNA processing"/>
    <property type="evidence" value="ECO:0007669"/>
    <property type="project" value="InterPro"/>
</dbReference>